<evidence type="ECO:0008006" key="5">
    <source>
        <dbReference type="Google" id="ProtNLM"/>
    </source>
</evidence>
<reference evidence="3 4" key="1">
    <citation type="journal article" date="2011" name="Nat. Biotechnol.">
        <title>Comparative genomic analysis of the thermophilic biomass-degrading fungi Myceliophthora thermophila and Thielavia terrestris.</title>
        <authorList>
            <person name="Berka R.M."/>
            <person name="Grigoriev I.V."/>
            <person name="Otillar R."/>
            <person name="Salamov A."/>
            <person name="Grimwood J."/>
            <person name="Reid I."/>
            <person name="Ishmael N."/>
            <person name="John T."/>
            <person name="Darmond C."/>
            <person name="Moisan M.-C."/>
            <person name="Henrissat B."/>
            <person name="Coutinho P.M."/>
            <person name="Lombard V."/>
            <person name="Natvig D.O."/>
            <person name="Lindquist E."/>
            <person name="Schmutz J."/>
            <person name="Lucas S."/>
            <person name="Harris P."/>
            <person name="Powlowski J."/>
            <person name="Bellemare A."/>
            <person name="Taylor D."/>
            <person name="Butler G."/>
            <person name="de Vries R.P."/>
            <person name="Allijn I.E."/>
            <person name="van den Brink J."/>
            <person name="Ushinsky S."/>
            <person name="Storms R."/>
            <person name="Powell A.J."/>
            <person name="Paulsen I.T."/>
            <person name="Elbourne L.D.H."/>
            <person name="Baker S.E."/>
            <person name="Magnuson J."/>
            <person name="LaBoissiere S."/>
            <person name="Clutterbuck A.J."/>
            <person name="Martinez D."/>
            <person name="Wogulis M."/>
            <person name="de Leon A.L."/>
            <person name="Rey M.W."/>
            <person name="Tsang A."/>
        </authorList>
    </citation>
    <scope>NUCLEOTIDE SEQUENCE [LARGE SCALE GENOMIC DNA]</scope>
    <source>
        <strain evidence="4">ATCC 38088 / NRRL 8126</strain>
    </source>
</reference>
<dbReference type="AlphaFoldDB" id="G2R9T0"/>
<keyword evidence="4" id="KW-1185">Reference proteome</keyword>
<keyword evidence="1" id="KW-0175">Coiled coil</keyword>
<name>G2R9T0_THETT</name>
<dbReference type="KEGG" id="ttt:THITE_2120190"/>
<dbReference type="GeneID" id="11520096"/>
<feature type="compositionally biased region" description="Basic and acidic residues" evidence="2">
    <location>
        <begin position="107"/>
        <end position="121"/>
    </location>
</feature>
<evidence type="ECO:0000313" key="4">
    <source>
        <dbReference type="Proteomes" id="UP000008181"/>
    </source>
</evidence>
<sequence length="127" mass="14127">MADNKPADPAKDGLQQEEKLEEMLDRLNQVHVQLRHLRSALQRMLAPLTTKQPSPQAAFAAYMQSVDRANKEVASFREALVGLHSDGVFAQAGASQKANPKGIKAWRARDDPDWADPDPKVKRSRIS</sequence>
<evidence type="ECO:0000256" key="1">
    <source>
        <dbReference type="SAM" id="Coils"/>
    </source>
</evidence>
<dbReference type="Proteomes" id="UP000008181">
    <property type="component" value="Chromosome 4"/>
</dbReference>
<dbReference type="HOGENOM" id="CLU_133417_0_1_1"/>
<evidence type="ECO:0000256" key="2">
    <source>
        <dbReference type="SAM" id="MobiDB-lite"/>
    </source>
</evidence>
<organism evidence="3 4">
    <name type="scientific">Thermothielavioides terrestris (strain ATCC 38088 / NRRL 8126)</name>
    <name type="common">Thielavia terrestris</name>
    <dbReference type="NCBI Taxonomy" id="578455"/>
    <lineage>
        <taxon>Eukaryota</taxon>
        <taxon>Fungi</taxon>
        <taxon>Dikarya</taxon>
        <taxon>Ascomycota</taxon>
        <taxon>Pezizomycotina</taxon>
        <taxon>Sordariomycetes</taxon>
        <taxon>Sordariomycetidae</taxon>
        <taxon>Sordariales</taxon>
        <taxon>Chaetomiaceae</taxon>
        <taxon>Thermothielavioides</taxon>
        <taxon>Thermothielavioides terrestris</taxon>
    </lineage>
</organism>
<dbReference type="EMBL" id="CP003012">
    <property type="protein sequence ID" value="AEO69571.1"/>
    <property type="molecule type" value="Genomic_DNA"/>
</dbReference>
<dbReference type="eggNOG" id="ENOG502SEH4">
    <property type="taxonomic scope" value="Eukaryota"/>
</dbReference>
<feature type="region of interest" description="Disordered" evidence="2">
    <location>
        <begin position="91"/>
        <end position="127"/>
    </location>
</feature>
<protein>
    <recommendedName>
        <fullName evidence="5">Mediator complex subunit 11</fullName>
    </recommendedName>
</protein>
<gene>
    <name evidence="3" type="ORF">THITE_2120190</name>
</gene>
<dbReference type="RefSeq" id="XP_003655907.1">
    <property type="nucleotide sequence ID" value="XM_003655859.1"/>
</dbReference>
<dbReference type="OrthoDB" id="5326237at2759"/>
<proteinExistence type="predicted"/>
<accession>G2R9T0</accession>
<feature type="coiled-coil region" evidence="1">
    <location>
        <begin position="10"/>
        <end position="37"/>
    </location>
</feature>
<evidence type="ECO:0000313" key="3">
    <source>
        <dbReference type="EMBL" id="AEO69571.1"/>
    </source>
</evidence>